<dbReference type="PANTHER" id="PTHR30212">
    <property type="entry name" value="PROTEIN YIIM"/>
    <property type="match status" value="1"/>
</dbReference>
<sequence length="187" mass="20308">MMQAEVKHLTMADLEAGLDEIRKSPKNQGVLDLIVSRPEEDAREVMSLADLDVAFGLVGDTWKDRPSARSGDGKAHPDMQITIMNSRVAALVAGDKERWQLSGDQLFADIDLSAQNMPPGTRIAVGLAILEATDQPHTGCKKFSARFGNDAMQLISSSVGKELQLRGINCKVVQGGEIKPEDIVRKV</sequence>
<dbReference type="Gene3D" id="2.40.33.20">
    <property type="entry name" value="PK beta-barrel domain-like"/>
    <property type="match status" value="1"/>
</dbReference>
<accession>A0A381PU74</accession>
<dbReference type="AlphaFoldDB" id="A0A381PU74"/>
<evidence type="ECO:0008006" key="2">
    <source>
        <dbReference type="Google" id="ProtNLM"/>
    </source>
</evidence>
<dbReference type="InterPro" id="IPR011037">
    <property type="entry name" value="Pyrv_Knase-like_insert_dom_sf"/>
</dbReference>
<name>A0A381PU74_9ZZZZ</name>
<protein>
    <recommendedName>
        <fullName evidence="2">MOSC domain-containing protein</fullName>
    </recommendedName>
</protein>
<dbReference type="InterPro" id="IPR052353">
    <property type="entry name" value="Benzoxazolinone_Detox_Enz"/>
</dbReference>
<gene>
    <name evidence="1" type="ORF">METZ01_LOCUS22922</name>
</gene>
<reference evidence="1" key="1">
    <citation type="submission" date="2018-05" db="EMBL/GenBank/DDBJ databases">
        <authorList>
            <person name="Lanie J.A."/>
            <person name="Ng W.-L."/>
            <person name="Kazmierczak K.M."/>
            <person name="Andrzejewski T.M."/>
            <person name="Davidsen T.M."/>
            <person name="Wayne K.J."/>
            <person name="Tettelin H."/>
            <person name="Glass J.I."/>
            <person name="Rusch D."/>
            <person name="Podicherti R."/>
            <person name="Tsui H.-C.T."/>
            <person name="Winkler M.E."/>
        </authorList>
    </citation>
    <scope>NUCLEOTIDE SEQUENCE</scope>
</reference>
<evidence type="ECO:0000313" key="1">
    <source>
        <dbReference type="EMBL" id="SUZ70068.1"/>
    </source>
</evidence>
<dbReference type="SUPFAM" id="SSF50800">
    <property type="entry name" value="PK beta-barrel domain-like"/>
    <property type="match status" value="1"/>
</dbReference>
<dbReference type="EMBL" id="UINC01001080">
    <property type="protein sequence ID" value="SUZ70068.1"/>
    <property type="molecule type" value="Genomic_DNA"/>
</dbReference>
<dbReference type="PANTHER" id="PTHR30212:SF2">
    <property type="entry name" value="PROTEIN YIIM"/>
    <property type="match status" value="1"/>
</dbReference>
<proteinExistence type="predicted"/>
<organism evidence="1">
    <name type="scientific">marine metagenome</name>
    <dbReference type="NCBI Taxonomy" id="408172"/>
    <lineage>
        <taxon>unclassified sequences</taxon>
        <taxon>metagenomes</taxon>
        <taxon>ecological metagenomes</taxon>
    </lineage>
</organism>